<name>A0A5B7SUX3_9FLAO</name>
<keyword evidence="4" id="KW-1185">Reference proteome</keyword>
<feature type="signal peptide" evidence="2">
    <location>
        <begin position="1"/>
        <end position="17"/>
    </location>
</feature>
<dbReference type="EMBL" id="CP040710">
    <property type="protein sequence ID" value="QCX01089.1"/>
    <property type="molecule type" value="Genomic_DNA"/>
</dbReference>
<protein>
    <submittedName>
        <fullName evidence="3">Uncharacterized protein</fullName>
    </submittedName>
</protein>
<dbReference type="AlphaFoldDB" id="A0A5B7SUX3"/>
<feature type="compositionally biased region" description="Polar residues" evidence="1">
    <location>
        <begin position="173"/>
        <end position="182"/>
    </location>
</feature>
<dbReference type="OrthoDB" id="1274006at2"/>
<keyword evidence="2" id="KW-0732">Signal</keyword>
<accession>A0A5B7SUX3</accession>
<dbReference type="RefSeq" id="WP_138853428.1">
    <property type="nucleotide sequence ID" value="NZ_CP040710.1"/>
</dbReference>
<organism evidence="3 4">
    <name type="scientific">Aggregatimonas sangjinii</name>
    <dbReference type="NCBI Taxonomy" id="2583587"/>
    <lineage>
        <taxon>Bacteria</taxon>
        <taxon>Pseudomonadati</taxon>
        <taxon>Bacteroidota</taxon>
        <taxon>Flavobacteriia</taxon>
        <taxon>Flavobacteriales</taxon>
        <taxon>Flavobacteriaceae</taxon>
        <taxon>Aggregatimonas</taxon>
    </lineage>
</organism>
<reference evidence="3 4" key="1">
    <citation type="submission" date="2019-05" db="EMBL/GenBank/DDBJ databases">
        <title>Genome sequencing of F202Z8.</title>
        <authorList>
            <person name="Kwon Y.M."/>
        </authorList>
    </citation>
    <scope>NUCLEOTIDE SEQUENCE [LARGE SCALE GENOMIC DNA]</scope>
    <source>
        <strain evidence="3 4">F202Z8</strain>
    </source>
</reference>
<sequence length="318" mass="35826">MRIFLSFILTAFFALNAQGQLNDYKYIVVPKRFDGFKKENQYQTSTLVKHLFANNGFNTVYEDALPNDLNANRCLGLRVRLDEKSSMFTTKTKLVLEDCNNQDIFISQEGRSREKDFKLSYNEAITEAFNSIAALDYVYVEKSNDDTVTLGFKNDVKNLKGEPGPEKSDNQADRSQSVQQVATEDEQSFKSMEPVASNYEKGARQNPEKGQQIATPEVQSYEDNTPVVSQMQKAPNTTGVADEMSLSSALYAQELENGYQLVDSTPKIVMTLTKTSLSDIYAAKSNTQSGIVFRRDGKWLFEYVAGGETVQKELNIKF</sequence>
<evidence type="ECO:0000256" key="2">
    <source>
        <dbReference type="SAM" id="SignalP"/>
    </source>
</evidence>
<feature type="region of interest" description="Disordered" evidence="1">
    <location>
        <begin position="155"/>
        <end position="192"/>
    </location>
</feature>
<dbReference type="KEGG" id="asag:FGM00_13545"/>
<feature type="chain" id="PRO_5023140147" evidence="2">
    <location>
        <begin position="18"/>
        <end position="318"/>
    </location>
</feature>
<evidence type="ECO:0000313" key="4">
    <source>
        <dbReference type="Proteomes" id="UP000310017"/>
    </source>
</evidence>
<proteinExistence type="predicted"/>
<evidence type="ECO:0000313" key="3">
    <source>
        <dbReference type="EMBL" id="QCX01089.1"/>
    </source>
</evidence>
<gene>
    <name evidence="3" type="ORF">FGM00_13545</name>
</gene>
<evidence type="ECO:0000256" key="1">
    <source>
        <dbReference type="SAM" id="MobiDB-lite"/>
    </source>
</evidence>
<dbReference type="Proteomes" id="UP000310017">
    <property type="component" value="Chromosome"/>
</dbReference>
<feature type="compositionally biased region" description="Basic and acidic residues" evidence="1">
    <location>
        <begin position="155"/>
        <end position="172"/>
    </location>
</feature>